<gene>
    <name evidence="1" type="ORF">LSALG_LOCUS4786</name>
</gene>
<name>A0AA35VN27_LACSI</name>
<accession>A0AA35VN27</accession>
<protein>
    <submittedName>
        <fullName evidence="1">Uncharacterized protein</fullName>
    </submittedName>
</protein>
<sequence>MRRLVSSKYKSIAFVLVAGGLGKHLRYNRIKVALLMETTIGTCFLQHYIDKLKVKFMEERNMKPLDLNLPSLSARCHKDLELNLALSAFSQITPYLVGI</sequence>
<organism evidence="1 2">
    <name type="scientific">Lactuca saligna</name>
    <name type="common">Willowleaf lettuce</name>
    <dbReference type="NCBI Taxonomy" id="75948"/>
    <lineage>
        <taxon>Eukaryota</taxon>
        <taxon>Viridiplantae</taxon>
        <taxon>Streptophyta</taxon>
        <taxon>Embryophyta</taxon>
        <taxon>Tracheophyta</taxon>
        <taxon>Spermatophyta</taxon>
        <taxon>Magnoliopsida</taxon>
        <taxon>eudicotyledons</taxon>
        <taxon>Gunneridae</taxon>
        <taxon>Pentapetalae</taxon>
        <taxon>asterids</taxon>
        <taxon>campanulids</taxon>
        <taxon>Asterales</taxon>
        <taxon>Asteraceae</taxon>
        <taxon>Cichorioideae</taxon>
        <taxon>Cichorieae</taxon>
        <taxon>Lactucinae</taxon>
        <taxon>Lactuca</taxon>
    </lineage>
</organism>
<evidence type="ECO:0000313" key="1">
    <source>
        <dbReference type="EMBL" id="CAI9264117.1"/>
    </source>
</evidence>
<evidence type="ECO:0000313" key="2">
    <source>
        <dbReference type="Proteomes" id="UP001177003"/>
    </source>
</evidence>
<reference evidence="1" key="1">
    <citation type="submission" date="2023-04" db="EMBL/GenBank/DDBJ databases">
        <authorList>
            <person name="Vijverberg K."/>
            <person name="Xiong W."/>
            <person name="Schranz E."/>
        </authorList>
    </citation>
    <scope>NUCLEOTIDE SEQUENCE</scope>
</reference>
<dbReference type="Gene3D" id="3.90.550.10">
    <property type="entry name" value="Spore Coat Polysaccharide Biosynthesis Protein SpsA, Chain A"/>
    <property type="match status" value="1"/>
</dbReference>
<dbReference type="AlphaFoldDB" id="A0AA35VN27"/>
<dbReference type="EMBL" id="OX465086">
    <property type="protein sequence ID" value="CAI9264117.1"/>
    <property type="molecule type" value="Genomic_DNA"/>
</dbReference>
<dbReference type="Proteomes" id="UP001177003">
    <property type="component" value="Chromosome 0"/>
</dbReference>
<dbReference type="InterPro" id="IPR029044">
    <property type="entry name" value="Nucleotide-diphossugar_trans"/>
</dbReference>
<proteinExistence type="predicted"/>
<keyword evidence="2" id="KW-1185">Reference proteome</keyword>
<dbReference type="SUPFAM" id="SSF53448">
    <property type="entry name" value="Nucleotide-diphospho-sugar transferases"/>
    <property type="match status" value="1"/>
</dbReference>